<feature type="domain" description="SnoaL-like" evidence="1">
    <location>
        <begin position="40"/>
        <end position="153"/>
    </location>
</feature>
<dbReference type="Pfam" id="PF12680">
    <property type="entry name" value="SnoaL_2"/>
    <property type="match status" value="1"/>
</dbReference>
<dbReference type="AlphaFoldDB" id="A0AA37Q4Y7"/>
<dbReference type="Gene3D" id="3.10.450.50">
    <property type="match status" value="1"/>
</dbReference>
<evidence type="ECO:0000313" key="2">
    <source>
        <dbReference type="EMBL" id="GLC24697.1"/>
    </source>
</evidence>
<sequence>MTTATTIPTMRTAAGAPTAFGYAPPPPTDPETATRNLEAARRYLAAIEGGATGAALAAFYTPDVEQVEYPNRLLPMGATRDLAALLDGAVRGQQVVRAQRYEVRAAHASGDHVVLELLWVATLARSIGMLLPGHEMRAHFAVVLEYRDGRIARQRNYDCFEPF</sequence>
<evidence type="ECO:0000259" key="1">
    <source>
        <dbReference type="Pfam" id="PF12680"/>
    </source>
</evidence>
<dbReference type="SUPFAM" id="SSF54427">
    <property type="entry name" value="NTF2-like"/>
    <property type="match status" value="1"/>
</dbReference>
<dbReference type="InterPro" id="IPR037401">
    <property type="entry name" value="SnoaL-like"/>
</dbReference>
<organism evidence="2 3">
    <name type="scientific">Roseisolibacter agri</name>
    <dbReference type="NCBI Taxonomy" id="2014610"/>
    <lineage>
        <taxon>Bacteria</taxon>
        <taxon>Pseudomonadati</taxon>
        <taxon>Gemmatimonadota</taxon>
        <taxon>Gemmatimonadia</taxon>
        <taxon>Gemmatimonadales</taxon>
        <taxon>Gemmatimonadaceae</taxon>
        <taxon>Roseisolibacter</taxon>
    </lineage>
</organism>
<reference evidence="2" key="1">
    <citation type="submission" date="2022-08" db="EMBL/GenBank/DDBJ databases">
        <title>Draft genome sequencing of Roseisolibacter agri AW1220.</title>
        <authorList>
            <person name="Tobiishi Y."/>
            <person name="Tonouchi A."/>
        </authorList>
    </citation>
    <scope>NUCLEOTIDE SEQUENCE</scope>
    <source>
        <strain evidence="2">AW1220</strain>
    </source>
</reference>
<name>A0AA37Q4Y7_9BACT</name>
<dbReference type="EMBL" id="BRXS01000002">
    <property type="protein sequence ID" value="GLC24697.1"/>
    <property type="molecule type" value="Genomic_DNA"/>
</dbReference>
<dbReference type="RefSeq" id="WP_284349145.1">
    <property type="nucleotide sequence ID" value="NZ_BRXS01000002.1"/>
</dbReference>
<dbReference type="Proteomes" id="UP001161325">
    <property type="component" value="Unassembled WGS sequence"/>
</dbReference>
<dbReference type="InterPro" id="IPR032710">
    <property type="entry name" value="NTF2-like_dom_sf"/>
</dbReference>
<proteinExistence type="predicted"/>
<comment type="caution">
    <text evidence="2">The sequence shown here is derived from an EMBL/GenBank/DDBJ whole genome shotgun (WGS) entry which is preliminary data.</text>
</comment>
<protein>
    <recommendedName>
        <fullName evidence="1">SnoaL-like domain-containing protein</fullName>
    </recommendedName>
</protein>
<evidence type="ECO:0000313" key="3">
    <source>
        <dbReference type="Proteomes" id="UP001161325"/>
    </source>
</evidence>
<accession>A0AA37Q4Y7</accession>
<gene>
    <name evidence="2" type="ORF">rosag_12100</name>
</gene>
<keyword evidence="3" id="KW-1185">Reference proteome</keyword>